<dbReference type="EMBL" id="JAKLWS010000012">
    <property type="protein sequence ID" value="MCG2589051.1"/>
    <property type="molecule type" value="Genomic_DNA"/>
</dbReference>
<evidence type="ECO:0000256" key="1">
    <source>
        <dbReference type="SAM" id="SignalP"/>
    </source>
</evidence>
<dbReference type="Gene3D" id="2.60.120.560">
    <property type="entry name" value="Exo-inulinase, domain 1"/>
    <property type="match status" value="1"/>
</dbReference>
<feature type="chain" id="PRO_5045877235" evidence="1">
    <location>
        <begin position="22"/>
        <end position="208"/>
    </location>
</feature>
<evidence type="ECO:0000259" key="2">
    <source>
        <dbReference type="Pfam" id="PF06439"/>
    </source>
</evidence>
<protein>
    <submittedName>
        <fullName evidence="3">DUF1080 domain-containing protein</fullName>
    </submittedName>
</protein>
<organism evidence="3 4">
    <name type="scientific">Rhodohalobacter sulfatireducens</name>
    <dbReference type="NCBI Taxonomy" id="2911366"/>
    <lineage>
        <taxon>Bacteria</taxon>
        <taxon>Pseudomonadati</taxon>
        <taxon>Balneolota</taxon>
        <taxon>Balneolia</taxon>
        <taxon>Balneolales</taxon>
        <taxon>Balneolaceae</taxon>
        <taxon>Rhodohalobacter</taxon>
    </lineage>
</organism>
<dbReference type="Proteomes" id="UP001165366">
    <property type="component" value="Unassembled WGS sequence"/>
</dbReference>
<comment type="caution">
    <text evidence="3">The sequence shown here is derived from an EMBL/GenBank/DDBJ whole genome shotgun (WGS) entry which is preliminary data.</text>
</comment>
<name>A0ABS9KDZ2_9BACT</name>
<proteinExistence type="predicted"/>
<keyword evidence="1" id="KW-0732">Signal</keyword>
<evidence type="ECO:0000313" key="3">
    <source>
        <dbReference type="EMBL" id="MCG2589051.1"/>
    </source>
</evidence>
<feature type="domain" description="3-keto-alpha-glucoside-1,2-lyase/3-keto-2-hydroxy-glucal hydratase" evidence="2">
    <location>
        <begin position="27"/>
        <end position="206"/>
    </location>
</feature>
<gene>
    <name evidence="3" type="ORF">L6773_10760</name>
</gene>
<keyword evidence="4" id="KW-1185">Reference proteome</keyword>
<dbReference type="RefSeq" id="WP_237854299.1">
    <property type="nucleotide sequence ID" value="NZ_JAKLWS010000012.1"/>
</dbReference>
<reference evidence="3" key="1">
    <citation type="submission" date="2022-01" db="EMBL/GenBank/DDBJ databases">
        <authorList>
            <person name="Wang Y."/>
        </authorList>
    </citation>
    <scope>NUCLEOTIDE SEQUENCE</scope>
    <source>
        <strain evidence="3">WB101</strain>
    </source>
</reference>
<sequence length="208" mass="23728">MMKIFSHIFLLITLLLTTAHAQSSDDDWISLFDGQTFNNWSAAENPETFSIEDGMIVVDGPRAHLFYNGPVENHNFDDFVFKADIMTMENANSGIFFHTQYQEEGWPAHGYEAQINNSYDPDPRRTASVYNVDDNTEITFPDNEWFTMTIRVEGQHITIMVNDEVITDYTEPGDVDRGTNVLSSGTFALQGHDPDSKVYFKNIRVKPL</sequence>
<feature type="signal peptide" evidence="1">
    <location>
        <begin position="1"/>
        <end position="21"/>
    </location>
</feature>
<accession>A0ABS9KDZ2</accession>
<dbReference type="Pfam" id="PF06439">
    <property type="entry name" value="3keto-disac_hyd"/>
    <property type="match status" value="1"/>
</dbReference>
<evidence type="ECO:0000313" key="4">
    <source>
        <dbReference type="Proteomes" id="UP001165366"/>
    </source>
</evidence>
<reference evidence="3" key="2">
    <citation type="submission" date="2024-05" db="EMBL/GenBank/DDBJ databases">
        <title>Rhodohalobacter halophilus gen. nov., sp. nov., a moderately halophilic member of the family Balneolaceae.</title>
        <authorList>
            <person name="Xia J."/>
        </authorList>
    </citation>
    <scope>NUCLEOTIDE SEQUENCE</scope>
    <source>
        <strain evidence="3">WB101</strain>
    </source>
</reference>
<dbReference type="InterPro" id="IPR010496">
    <property type="entry name" value="AL/BT2_dom"/>
</dbReference>